<keyword evidence="3" id="KW-1185">Reference proteome</keyword>
<feature type="region of interest" description="Disordered" evidence="1">
    <location>
        <begin position="48"/>
        <end position="90"/>
    </location>
</feature>
<feature type="compositionally biased region" description="Basic residues" evidence="1">
    <location>
        <begin position="80"/>
        <end position="90"/>
    </location>
</feature>
<comment type="caution">
    <text evidence="2">The sequence shown here is derived from an EMBL/GenBank/DDBJ whole genome shotgun (WGS) entry which is preliminary data.</text>
</comment>
<evidence type="ECO:0000313" key="2">
    <source>
        <dbReference type="EMBL" id="MPC68736.1"/>
    </source>
</evidence>
<accession>A0A5B7HFF4</accession>
<evidence type="ECO:0000256" key="1">
    <source>
        <dbReference type="SAM" id="MobiDB-lite"/>
    </source>
</evidence>
<proteinExistence type="predicted"/>
<evidence type="ECO:0000313" key="3">
    <source>
        <dbReference type="Proteomes" id="UP000324222"/>
    </source>
</evidence>
<dbReference type="EMBL" id="VSRR010028300">
    <property type="protein sequence ID" value="MPC68736.1"/>
    <property type="molecule type" value="Genomic_DNA"/>
</dbReference>
<gene>
    <name evidence="2" type="ORF">E2C01_062943</name>
</gene>
<name>A0A5B7HFF4_PORTR</name>
<protein>
    <submittedName>
        <fullName evidence="2">Uncharacterized protein</fullName>
    </submittedName>
</protein>
<dbReference type="Proteomes" id="UP000324222">
    <property type="component" value="Unassembled WGS sequence"/>
</dbReference>
<reference evidence="2 3" key="1">
    <citation type="submission" date="2019-05" db="EMBL/GenBank/DDBJ databases">
        <title>Another draft genome of Portunus trituberculatus and its Hox gene families provides insights of decapod evolution.</title>
        <authorList>
            <person name="Jeong J.-H."/>
            <person name="Song I."/>
            <person name="Kim S."/>
            <person name="Choi T."/>
            <person name="Kim D."/>
            <person name="Ryu S."/>
            <person name="Kim W."/>
        </authorList>
    </citation>
    <scope>NUCLEOTIDE SEQUENCE [LARGE SCALE GENOMIC DNA]</scope>
    <source>
        <tissue evidence="2">Muscle</tissue>
    </source>
</reference>
<dbReference type="AlphaFoldDB" id="A0A5B7HFF4"/>
<sequence>MIQLQFDQHMNSAHWLNWPLFFLRLSIRGRSAQPVTITQARARNYLSATDAPTLPAAHPNPFSPATQHHSLQREKEQYKSHSHCLCRATH</sequence>
<organism evidence="2 3">
    <name type="scientific">Portunus trituberculatus</name>
    <name type="common">Swimming crab</name>
    <name type="synonym">Neptunus trituberculatus</name>
    <dbReference type="NCBI Taxonomy" id="210409"/>
    <lineage>
        <taxon>Eukaryota</taxon>
        <taxon>Metazoa</taxon>
        <taxon>Ecdysozoa</taxon>
        <taxon>Arthropoda</taxon>
        <taxon>Crustacea</taxon>
        <taxon>Multicrustacea</taxon>
        <taxon>Malacostraca</taxon>
        <taxon>Eumalacostraca</taxon>
        <taxon>Eucarida</taxon>
        <taxon>Decapoda</taxon>
        <taxon>Pleocyemata</taxon>
        <taxon>Brachyura</taxon>
        <taxon>Eubrachyura</taxon>
        <taxon>Portunoidea</taxon>
        <taxon>Portunidae</taxon>
        <taxon>Portuninae</taxon>
        <taxon>Portunus</taxon>
    </lineage>
</organism>